<dbReference type="EMBL" id="JAAKZI010000044">
    <property type="protein sequence ID" value="NGN85289.1"/>
    <property type="molecule type" value="Genomic_DNA"/>
</dbReference>
<organism evidence="2 3">
    <name type="scientific">Arthrobacter silviterrae</name>
    <dbReference type="NCBI Taxonomy" id="2026658"/>
    <lineage>
        <taxon>Bacteria</taxon>
        <taxon>Bacillati</taxon>
        <taxon>Actinomycetota</taxon>
        <taxon>Actinomycetes</taxon>
        <taxon>Micrococcales</taxon>
        <taxon>Micrococcaceae</taxon>
        <taxon>Arthrobacter</taxon>
    </lineage>
</organism>
<name>A0ABX0DED6_9MICC</name>
<evidence type="ECO:0008006" key="4">
    <source>
        <dbReference type="Google" id="ProtNLM"/>
    </source>
</evidence>
<feature type="compositionally biased region" description="Low complexity" evidence="1">
    <location>
        <begin position="93"/>
        <end position="111"/>
    </location>
</feature>
<evidence type="ECO:0000313" key="3">
    <source>
        <dbReference type="Proteomes" id="UP000479226"/>
    </source>
</evidence>
<evidence type="ECO:0000256" key="1">
    <source>
        <dbReference type="SAM" id="MobiDB-lite"/>
    </source>
</evidence>
<keyword evidence="3" id="KW-1185">Reference proteome</keyword>
<gene>
    <name evidence="2" type="ORF">G6N77_17740</name>
</gene>
<proteinExistence type="predicted"/>
<protein>
    <recommendedName>
        <fullName evidence="4">C2H2-type domain-containing protein</fullName>
    </recommendedName>
</protein>
<reference evidence="2 3" key="1">
    <citation type="submission" date="2020-02" db="EMBL/GenBank/DDBJ databases">
        <title>Genome sequence of the type strain DSM 27180 of Arthrobacter silviterrae.</title>
        <authorList>
            <person name="Gao J."/>
            <person name="Sun J."/>
        </authorList>
    </citation>
    <scope>NUCLEOTIDE SEQUENCE [LARGE SCALE GENOMIC DNA]</scope>
    <source>
        <strain evidence="2 3">DSM 27180</strain>
    </source>
</reference>
<evidence type="ECO:0000313" key="2">
    <source>
        <dbReference type="EMBL" id="NGN85289.1"/>
    </source>
</evidence>
<sequence length="111" mass="11818">MILKEVSVERFIFTCTGCGHAWVVDYDAQHVEDGHGHARDYFFRDGLPCPDPTGPGETICPQCGRPTVLAHLSARRASPAVTDKAPQGPGETPTPARTAARAKAPLLPGAQ</sequence>
<dbReference type="RefSeq" id="WP_165183501.1">
    <property type="nucleotide sequence ID" value="NZ_JAAKZI010000044.1"/>
</dbReference>
<comment type="caution">
    <text evidence="2">The sequence shown here is derived from an EMBL/GenBank/DDBJ whole genome shotgun (WGS) entry which is preliminary data.</text>
</comment>
<accession>A0ABX0DED6</accession>
<dbReference type="Proteomes" id="UP000479226">
    <property type="component" value="Unassembled WGS sequence"/>
</dbReference>
<feature type="region of interest" description="Disordered" evidence="1">
    <location>
        <begin position="75"/>
        <end position="111"/>
    </location>
</feature>